<dbReference type="InterPro" id="IPR039424">
    <property type="entry name" value="SBP_5"/>
</dbReference>
<gene>
    <name evidence="5" type="primary">appA_3</name>
    <name evidence="5" type="ORF">SDC9_10775</name>
</gene>
<keyword evidence="3" id="KW-0732">Signal</keyword>
<dbReference type="EMBL" id="VSSQ01000027">
    <property type="protein sequence ID" value="MPL65112.1"/>
    <property type="molecule type" value="Genomic_DNA"/>
</dbReference>
<keyword evidence="2" id="KW-0813">Transport</keyword>
<dbReference type="InterPro" id="IPR030678">
    <property type="entry name" value="Peptide/Ni-bd"/>
</dbReference>
<sequence length="544" mass="59088">MKKQWIKTKLTAGLMVISLLAAGCSAQTPADSAQSSGNPSAAKDEVIVAVGGEKESGYDPCTGWGSHGTPLFQSKLLDTDTNNQLKNDLATGYEVSEDGLTWTFTVRDDVICHDGEKLTAKDVAFTYNKTKENGISTIDLTLLDKAEAIDDTTVMFHMKSPMSTFIYQTAALGIVPEHAYSDPAAYAQAPIGSGPYKFVQWDKGQQLIVEAHEQYYGGKPSFKRLVLLFLSDDAAYAALQAGQVDVAKISENLAVKGMPGYNLVDCKTNDFRTVALPVQKPGETSKEGYPIGNEVTSDPAIRKALANGINRQKIIDTVLNGYGDVAYTIAQGLPWDNKEVILTDGNVEAAKQILENAGWVDTDGDGIREKNGLKAEFSLIYASDDSTRQSISMAFKEQAKAFGINVITEGLSSADRNPRKHKDAFMLGGGDYNPTPVYNALYGAYAAKGGWYNIVAYKNEKVDKYLEAAVAATTQEEANQYWQKAQWDGTTGGSILGDAPYIYIVNISHLYFVRDGISIGEQKIHPHDHGFAVLGNIMDWSSVK</sequence>
<dbReference type="GO" id="GO:0015833">
    <property type="term" value="P:peptide transport"/>
    <property type="evidence" value="ECO:0007669"/>
    <property type="project" value="TreeGrafter"/>
</dbReference>
<dbReference type="GO" id="GO:1904680">
    <property type="term" value="F:peptide transmembrane transporter activity"/>
    <property type="evidence" value="ECO:0007669"/>
    <property type="project" value="TreeGrafter"/>
</dbReference>
<dbReference type="PROSITE" id="PS51257">
    <property type="entry name" value="PROKAR_LIPOPROTEIN"/>
    <property type="match status" value="1"/>
</dbReference>
<protein>
    <submittedName>
        <fullName evidence="5">Oligopeptide-binding protein AppA</fullName>
    </submittedName>
</protein>
<proteinExistence type="inferred from homology"/>
<dbReference type="PANTHER" id="PTHR30290">
    <property type="entry name" value="PERIPLASMIC BINDING COMPONENT OF ABC TRANSPORTER"/>
    <property type="match status" value="1"/>
</dbReference>
<evidence type="ECO:0000256" key="1">
    <source>
        <dbReference type="ARBA" id="ARBA00005695"/>
    </source>
</evidence>
<comment type="similarity">
    <text evidence="1">Belongs to the bacterial solute-binding protein 5 family.</text>
</comment>
<evidence type="ECO:0000256" key="3">
    <source>
        <dbReference type="ARBA" id="ARBA00022729"/>
    </source>
</evidence>
<comment type="caution">
    <text evidence="5">The sequence shown here is derived from an EMBL/GenBank/DDBJ whole genome shotgun (WGS) entry which is preliminary data.</text>
</comment>
<name>A0A644TFV3_9ZZZZ</name>
<dbReference type="PANTHER" id="PTHR30290:SF9">
    <property type="entry name" value="OLIGOPEPTIDE-BINDING PROTEIN APPA"/>
    <property type="match status" value="1"/>
</dbReference>
<dbReference type="Gene3D" id="3.40.190.10">
    <property type="entry name" value="Periplasmic binding protein-like II"/>
    <property type="match status" value="1"/>
</dbReference>
<dbReference type="Pfam" id="PF00496">
    <property type="entry name" value="SBP_bac_5"/>
    <property type="match status" value="1"/>
</dbReference>
<dbReference type="CDD" id="cd08518">
    <property type="entry name" value="PBP2_NikA_DppA_OppA_like_19"/>
    <property type="match status" value="1"/>
</dbReference>
<evidence type="ECO:0000256" key="2">
    <source>
        <dbReference type="ARBA" id="ARBA00022448"/>
    </source>
</evidence>
<dbReference type="GO" id="GO:0042597">
    <property type="term" value="C:periplasmic space"/>
    <property type="evidence" value="ECO:0007669"/>
    <property type="project" value="UniProtKB-ARBA"/>
</dbReference>
<dbReference type="InterPro" id="IPR000914">
    <property type="entry name" value="SBP_5_dom"/>
</dbReference>
<reference evidence="5" key="1">
    <citation type="submission" date="2019-08" db="EMBL/GenBank/DDBJ databases">
        <authorList>
            <person name="Kucharzyk K."/>
            <person name="Murdoch R.W."/>
            <person name="Higgins S."/>
            <person name="Loffler F."/>
        </authorList>
    </citation>
    <scope>NUCLEOTIDE SEQUENCE</scope>
</reference>
<evidence type="ECO:0000259" key="4">
    <source>
        <dbReference type="Pfam" id="PF00496"/>
    </source>
</evidence>
<evidence type="ECO:0000313" key="5">
    <source>
        <dbReference type="EMBL" id="MPL65112.1"/>
    </source>
</evidence>
<dbReference type="GO" id="GO:0043190">
    <property type="term" value="C:ATP-binding cassette (ABC) transporter complex"/>
    <property type="evidence" value="ECO:0007669"/>
    <property type="project" value="InterPro"/>
</dbReference>
<accession>A0A644TFV3</accession>
<dbReference type="SUPFAM" id="SSF53850">
    <property type="entry name" value="Periplasmic binding protein-like II"/>
    <property type="match status" value="1"/>
</dbReference>
<organism evidence="5">
    <name type="scientific">bioreactor metagenome</name>
    <dbReference type="NCBI Taxonomy" id="1076179"/>
    <lineage>
        <taxon>unclassified sequences</taxon>
        <taxon>metagenomes</taxon>
        <taxon>ecological metagenomes</taxon>
    </lineage>
</organism>
<dbReference type="Gene3D" id="3.10.105.10">
    <property type="entry name" value="Dipeptide-binding Protein, Domain 3"/>
    <property type="match status" value="1"/>
</dbReference>
<feature type="domain" description="Solute-binding protein family 5" evidence="4">
    <location>
        <begin position="85"/>
        <end position="438"/>
    </location>
</feature>
<dbReference type="AlphaFoldDB" id="A0A644TFV3"/>
<dbReference type="PIRSF" id="PIRSF002741">
    <property type="entry name" value="MppA"/>
    <property type="match status" value="1"/>
</dbReference>